<keyword evidence="2" id="KW-1133">Transmembrane helix</keyword>
<feature type="region of interest" description="Disordered" evidence="1">
    <location>
        <begin position="54"/>
        <end position="82"/>
    </location>
</feature>
<evidence type="ECO:0000256" key="1">
    <source>
        <dbReference type="SAM" id="MobiDB-lite"/>
    </source>
</evidence>
<accession>A0AAJ0HYF9</accession>
<organism evidence="3 4">
    <name type="scientific">Neurospora hispaniola</name>
    <dbReference type="NCBI Taxonomy" id="588809"/>
    <lineage>
        <taxon>Eukaryota</taxon>
        <taxon>Fungi</taxon>
        <taxon>Dikarya</taxon>
        <taxon>Ascomycota</taxon>
        <taxon>Pezizomycotina</taxon>
        <taxon>Sordariomycetes</taxon>
        <taxon>Sordariomycetidae</taxon>
        <taxon>Sordariales</taxon>
        <taxon>Sordariaceae</taxon>
        <taxon>Neurospora</taxon>
    </lineage>
</organism>
<feature type="region of interest" description="Disordered" evidence="1">
    <location>
        <begin position="223"/>
        <end position="268"/>
    </location>
</feature>
<dbReference type="EMBL" id="JAULSX010000010">
    <property type="protein sequence ID" value="KAK3485217.1"/>
    <property type="molecule type" value="Genomic_DNA"/>
</dbReference>
<keyword evidence="2" id="KW-0812">Transmembrane</keyword>
<dbReference type="Proteomes" id="UP001285908">
    <property type="component" value="Unassembled WGS sequence"/>
</dbReference>
<evidence type="ECO:0000313" key="3">
    <source>
        <dbReference type="EMBL" id="KAK3485217.1"/>
    </source>
</evidence>
<dbReference type="RefSeq" id="XP_062688121.1">
    <property type="nucleotide sequence ID" value="XM_062838443.1"/>
</dbReference>
<feature type="compositionally biased region" description="Basic and acidic residues" evidence="1">
    <location>
        <begin position="54"/>
        <end position="64"/>
    </location>
</feature>
<feature type="compositionally biased region" description="Basic and acidic residues" evidence="1">
    <location>
        <begin position="73"/>
        <end position="82"/>
    </location>
</feature>
<dbReference type="GeneID" id="87876065"/>
<name>A0AAJ0HYF9_9PEZI</name>
<evidence type="ECO:0008006" key="5">
    <source>
        <dbReference type="Google" id="ProtNLM"/>
    </source>
</evidence>
<comment type="caution">
    <text evidence="3">The sequence shown here is derived from an EMBL/GenBank/DDBJ whole genome shotgun (WGS) entry which is preliminary data.</text>
</comment>
<evidence type="ECO:0000256" key="2">
    <source>
        <dbReference type="SAM" id="Phobius"/>
    </source>
</evidence>
<gene>
    <name evidence="3" type="ORF">B0T23DRAFT_399813</name>
</gene>
<feature type="transmembrane region" description="Helical" evidence="2">
    <location>
        <begin position="129"/>
        <end position="152"/>
    </location>
</feature>
<keyword evidence="2" id="KW-0472">Membrane</keyword>
<reference evidence="3 4" key="1">
    <citation type="journal article" date="2023" name="Mol. Phylogenet. Evol.">
        <title>Genome-scale phylogeny and comparative genomics of the fungal order Sordariales.</title>
        <authorList>
            <person name="Hensen N."/>
            <person name="Bonometti L."/>
            <person name="Westerberg I."/>
            <person name="Brannstrom I.O."/>
            <person name="Guillou S."/>
            <person name="Cros-Aarteil S."/>
            <person name="Calhoun S."/>
            <person name="Haridas S."/>
            <person name="Kuo A."/>
            <person name="Mondo S."/>
            <person name="Pangilinan J."/>
            <person name="Riley R."/>
            <person name="LaButti K."/>
            <person name="Andreopoulos B."/>
            <person name="Lipzen A."/>
            <person name="Chen C."/>
            <person name="Yan M."/>
            <person name="Daum C."/>
            <person name="Ng V."/>
            <person name="Clum A."/>
            <person name="Steindorff A."/>
            <person name="Ohm R.A."/>
            <person name="Martin F."/>
            <person name="Silar P."/>
            <person name="Natvig D.O."/>
            <person name="Lalanne C."/>
            <person name="Gautier V."/>
            <person name="Ament-Velasquez S.L."/>
            <person name="Kruys A."/>
            <person name="Hutchinson M.I."/>
            <person name="Powell A.J."/>
            <person name="Barry K."/>
            <person name="Miller A.N."/>
            <person name="Grigoriev I.V."/>
            <person name="Debuchy R."/>
            <person name="Gladieux P."/>
            <person name="Hiltunen Thoren M."/>
            <person name="Johannesson H."/>
        </authorList>
    </citation>
    <scope>NUCLEOTIDE SEQUENCE [LARGE SCALE GENOMIC DNA]</scope>
    <source>
        <strain evidence="3 4">FGSC 10403</strain>
    </source>
</reference>
<feature type="transmembrane region" description="Helical" evidence="2">
    <location>
        <begin position="106"/>
        <end position="123"/>
    </location>
</feature>
<protein>
    <recommendedName>
        <fullName evidence="5">Transmembrane protein</fullName>
    </recommendedName>
</protein>
<feature type="compositionally biased region" description="Low complexity" evidence="1">
    <location>
        <begin position="232"/>
        <end position="268"/>
    </location>
</feature>
<keyword evidence="4" id="KW-1185">Reference proteome</keyword>
<evidence type="ECO:0000313" key="4">
    <source>
        <dbReference type="Proteomes" id="UP001285908"/>
    </source>
</evidence>
<proteinExistence type="predicted"/>
<dbReference type="AlphaFoldDB" id="A0AAJ0HYF9"/>
<sequence length="268" mass="29538">MDSHLHGQSEEDMEEYRVILYAGPSNDQFGLTADDDLEADFRGDLSVEDVEESVRRSLERRSAREEEETREEEMERATEEIERGGAAPALHIEFEPTDVSVYVGELLLRSFLAATLACLSALLSTLRFFIILLLVLTQFFVGLSVSYFLLALRFLFLSPARTLEAPQSLPIAFVIDDAENSHGPEMFFEPSLFVELEPVLVPTEAAPLGPDILVEEEVDMEWIPYPTPPPTSSEAFTATSSSSSSASTTPGLSTSSSSTPLTSLMSEE</sequence>